<accession>A0A182QW81</accession>
<dbReference type="Proteomes" id="UP000075886">
    <property type="component" value="Unassembled WGS sequence"/>
</dbReference>
<feature type="region of interest" description="Disordered" evidence="1">
    <location>
        <begin position="165"/>
        <end position="194"/>
    </location>
</feature>
<keyword evidence="3" id="KW-1185">Reference proteome</keyword>
<evidence type="ECO:0000313" key="3">
    <source>
        <dbReference type="Proteomes" id="UP000075886"/>
    </source>
</evidence>
<dbReference type="EMBL" id="AXCN02002000">
    <property type="status" value="NOT_ANNOTATED_CDS"/>
    <property type="molecule type" value="Genomic_DNA"/>
</dbReference>
<dbReference type="VEuPathDB" id="VectorBase:AFAF018107"/>
<protein>
    <submittedName>
        <fullName evidence="2">Uncharacterized protein</fullName>
    </submittedName>
</protein>
<evidence type="ECO:0000313" key="2">
    <source>
        <dbReference type="EnsemblMetazoa" id="AFAF018107-PA"/>
    </source>
</evidence>
<reference evidence="3" key="1">
    <citation type="submission" date="2014-01" db="EMBL/GenBank/DDBJ databases">
        <title>The Genome Sequence of Anopheles farauti FAR1 (V2).</title>
        <authorList>
            <consortium name="The Broad Institute Genomics Platform"/>
            <person name="Neafsey D.E."/>
            <person name="Besansky N."/>
            <person name="Howell P."/>
            <person name="Walton C."/>
            <person name="Young S.K."/>
            <person name="Zeng Q."/>
            <person name="Gargeya S."/>
            <person name="Fitzgerald M."/>
            <person name="Haas B."/>
            <person name="Abouelleil A."/>
            <person name="Allen A.W."/>
            <person name="Alvarado L."/>
            <person name="Arachchi H.M."/>
            <person name="Berlin A.M."/>
            <person name="Chapman S.B."/>
            <person name="Gainer-Dewar J."/>
            <person name="Goldberg J."/>
            <person name="Griggs A."/>
            <person name="Gujja S."/>
            <person name="Hansen M."/>
            <person name="Howarth C."/>
            <person name="Imamovic A."/>
            <person name="Ireland A."/>
            <person name="Larimer J."/>
            <person name="McCowan C."/>
            <person name="Murphy C."/>
            <person name="Pearson M."/>
            <person name="Poon T.W."/>
            <person name="Priest M."/>
            <person name="Roberts A."/>
            <person name="Saif S."/>
            <person name="Shea T."/>
            <person name="Sisk P."/>
            <person name="Sykes S."/>
            <person name="Wortman J."/>
            <person name="Nusbaum C."/>
            <person name="Birren B."/>
        </authorList>
    </citation>
    <scope>NUCLEOTIDE SEQUENCE [LARGE SCALE GENOMIC DNA]</scope>
    <source>
        <strain evidence="3">FAR1</strain>
    </source>
</reference>
<proteinExistence type="predicted"/>
<evidence type="ECO:0000256" key="1">
    <source>
        <dbReference type="SAM" id="MobiDB-lite"/>
    </source>
</evidence>
<feature type="compositionally biased region" description="Acidic residues" evidence="1">
    <location>
        <begin position="180"/>
        <end position="192"/>
    </location>
</feature>
<reference evidence="2" key="2">
    <citation type="submission" date="2020-05" db="UniProtKB">
        <authorList>
            <consortium name="EnsemblMetazoa"/>
        </authorList>
    </citation>
    <scope>IDENTIFICATION</scope>
    <source>
        <strain evidence="2">FAR1</strain>
    </source>
</reference>
<name>A0A182QW81_9DIPT</name>
<dbReference type="EnsemblMetazoa" id="AFAF018107-RA">
    <property type="protein sequence ID" value="AFAF018107-PA"/>
    <property type="gene ID" value="AFAF018107"/>
</dbReference>
<organism evidence="2 3">
    <name type="scientific">Anopheles farauti</name>
    <dbReference type="NCBI Taxonomy" id="69004"/>
    <lineage>
        <taxon>Eukaryota</taxon>
        <taxon>Metazoa</taxon>
        <taxon>Ecdysozoa</taxon>
        <taxon>Arthropoda</taxon>
        <taxon>Hexapoda</taxon>
        <taxon>Insecta</taxon>
        <taxon>Pterygota</taxon>
        <taxon>Neoptera</taxon>
        <taxon>Endopterygota</taxon>
        <taxon>Diptera</taxon>
        <taxon>Nematocera</taxon>
        <taxon>Culicoidea</taxon>
        <taxon>Culicidae</taxon>
        <taxon>Anophelinae</taxon>
        <taxon>Anopheles</taxon>
    </lineage>
</organism>
<dbReference type="AlphaFoldDB" id="A0A182QW81"/>
<sequence>MPRDMVMTWPGGVVPTAVVVFVLARGFAVQTADAHDAAFITTTCRNLSRHCPGYSIHAFKTPSRAGRMVSRGARPDVGDSRLCNDNERKTTMKKNGGDVWRRGTIIANPNWSVRGNNNYGDHLANSRELPSRDVVKGRAAIETRTHRSLVAVPFVSIGGETFCWKPRGTNRRTPAGGEEKFDDDDDDDDDDDRAQFVPSVLPFWEEGEEEGTAVSTL</sequence>